<dbReference type="Pfam" id="PF02724">
    <property type="entry name" value="CDC45"/>
    <property type="match status" value="1"/>
</dbReference>
<dbReference type="GO" id="GO:0003688">
    <property type="term" value="F:DNA replication origin binding"/>
    <property type="evidence" value="ECO:0007669"/>
    <property type="project" value="TreeGrafter"/>
</dbReference>
<evidence type="ECO:0000256" key="3">
    <source>
        <dbReference type="ARBA" id="ARBA00022705"/>
    </source>
</evidence>
<evidence type="ECO:0000256" key="4">
    <source>
        <dbReference type="ARBA" id="ARBA00023242"/>
    </source>
</evidence>
<dbReference type="PANTHER" id="PTHR10507">
    <property type="entry name" value="CDC45-RELATED PROTEIN"/>
    <property type="match status" value="1"/>
</dbReference>
<evidence type="ECO:0000313" key="7">
    <source>
        <dbReference type="Proteomes" id="UP001162029"/>
    </source>
</evidence>
<keyword evidence="7" id="KW-1185">Reference proteome</keyword>
<dbReference type="GO" id="GO:1902977">
    <property type="term" value="P:mitotic DNA replication preinitiation complex assembly"/>
    <property type="evidence" value="ECO:0007669"/>
    <property type="project" value="TreeGrafter"/>
</dbReference>
<evidence type="ECO:0000256" key="1">
    <source>
        <dbReference type="ARBA" id="ARBA00004123"/>
    </source>
</evidence>
<proteinExistence type="inferred from homology"/>
<keyword evidence="5" id="KW-0131">Cell cycle</keyword>
<organism evidence="6 7">
    <name type="scientific">Peronospora destructor</name>
    <dbReference type="NCBI Taxonomy" id="86335"/>
    <lineage>
        <taxon>Eukaryota</taxon>
        <taxon>Sar</taxon>
        <taxon>Stramenopiles</taxon>
        <taxon>Oomycota</taxon>
        <taxon>Peronosporomycetes</taxon>
        <taxon>Peronosporales</taxon>
        <taxon>Peronosporaceae</taxon>
        <taxon>Peronospora</taxon>
    </lineage>
</organism>
<dbReference type="GO" id="GO:0003697">
    <property type="term" value="F:single-stranded DNA binding"/>
    <property type="evidence" value="ECO:0007669"/>
    <property type="project" value="TreeGrafter"/>
</dbReference>
<evidence type="ECO:0000256" key="2">
    <source>
        <dbReference type="ARBA" id="ARBA00010727"/>
    </source>
</evidence>
<name>A0AAV0SY75_9STRA</name>
<comment type="subcellular location">
    <subcellularLocation>
        <location evidence="1">Nucleus</location>
    </subcellularLocation>
</comment>
<dbReference type="PANTHER" id="PTHR10507:SF0">
    <property type="entry name" value="CELL DIVISION CONTROL PROTEIN 45 HOMOLOG"/>
    <property type="match status" value="1"/>
</dbReference>
<comment type="caution">
    <text evidence="6">The sequence shown here is derived from an EMBL/GenBank/DDBJ whole genome shotgun (WGS) entry which is preliminary data.</text>
</comment>
<dbReference type="GO" id="GO:0000727">
    <property type="term" value="P:double-strand break repair via break-induced replication"/>
    <property type="evidence" value="ECO:0007669"/>
    <property type="project" value="TreeGrafter"/>
</dbReference>
<accession>A0AAV0SY75</accession>
<evidence type="ECO:0000256" key="5">
    <source>
        <dbReference type="ARBA" id="ARBA00023306"/>
    </source>
</evidence>
<dbReference type="GO" id="GO:0006270">
    <property type="term" value="P:DNA replication initiation"/>
    <property type="evidence" value="ECO:0007669"/>
    <property type="project" value="InterPro"/>
</dbReference>
<dbReference type="EMBL" id="CANTFM010000083">
    <property type="protein sequence ID" value="CAI5710748.1"/>
    <property type="molecule type" value="Genomic_DNA"/>
</dbReference>
<dbReference type="GO" id="GO:0031261">
    <property type="term" value="C:DNA replication preinitiation complex"/>
    <property type="evidence" value="ECO:0007669"/>
    <property type="project" value="TreeGrafter"/>
</dbReference>
<comment type="similarity">
    <text evidence="2">Belongs to the CDC45 family.</text>
</comment>
<keyword evidence="3" id="KW-0235">DNA replication</keyword>
<gene>
    <name evidence="6" type="ORF">PDE001_LOCUS496</name>
</gene>
<dbReference type="GO" id="GO:0003682">
    <property type="term" value="F:chromatin binding"/>
    <property type="evidence" value="ECO:0007669"/>
    <property type="project" value="TreeGrafter"/>
</dbReference>
<dbReference type="AlphaFoldDB" id="A0AAV0SY75"/>
<keyword evidence="4" id="KW-0539">Nucleus</keyword>
<protein>
    <submittedName>
        <fullName evidence="6">Uncharacterized protein</fullName>
    </submittedName>
</protein>
<dbReference type="InterPro" id="IPR003874">
    <property type="entry name" value="CDC45"/>
</dbReference>
<sequence>MVTKNDTTGYEDGKTIFEEEYRFMCYRHWSLYEAMYYSDYVASKLGLYHDQARRVGARIAAGNSGNDVGDTALHIFLARMGFSLRQSQQKFSYMPLEMKQKLREKTQEMAPEFGLDDLFYGSFKHTFTFQYQLCAADAVYGLQALLEAPESYVAAVFEAETHHQ</sequence>
<reference evidence="6" key="1">
    <citation type="submission" date="2022-12" db="EMBL/GenBank/DDBJ databases">
        <authorList>
            <person name="Webb A."/>
        </authorList>
    </citation>
    <scope>NUCLEOTIDE SEQUENCE</scope>
    <source>
        <strain evidence="6">Pd1</strain>
    </source>
</reference>
<evidence type="ECO:0000313" key="6">
    <source>
        <dbReference type="EMBL" id="CAI5710748.1"/>
    </source>
</evidence>
<dbReference type="Proteomes" id="UP001162029">
    <property type="component" value="Unassembled WGS sequence"/>
</dbReference>